<sequence length="97" mass="11040">MARAKYTYEKTDVKGNICLVITDADQGQMSVTNDIETVVAKICEKEELKPEKCIIVYKDSEGAWDGYDAEHNHFVSLGGGHWMHAINKYLKMLRESE</sequence>
<dbReference type="EMBL" id="BJYT01000004">
    <property type="protein sequence ID" value="GEO08721.1"/>
    <property type="molecule type" value="Genomic_DNA"/>
</dbReference>
<proteinExistence type="predicted"/>
<evidence type="ECO:0000313" key="1">
    <source>
        <dbReference type="EMBL" id="GEO08721.1"/>
    </source>
</evidence>
<organism evidence="1 2">
    <name type="scientific">Segetibacter aerophilus</name>
    <dbReference type="NCBI Taxonomy" id="670293"/>
    <lineage>
        <taxon>Bacteria</taxon>
        <taxon>Pseudomonadati</taxon>
        <taxon>Bacteroidota</taxon>
        <taxon>Chitinophagia</taxon>
        <taxon>Chitinophagales</taxon>
        <taxon>Chitinophagaceae</taxon>
        <taxon>Segetibacter</taxon>
    </lineage>
</organism>
<dbReference type="RefSeq" id="WP_147202789.1">
    <property type="nucleotide sequence ID" value="NZ_BJYT01000004.1"/>
</dbReference>
<dbReference type="AlphaFoldDB" id="A0A512B9T7"/>
<dbReference type="OrthoDB" id="962981at2"/>
<comment type="caution">
    <text evidence="1">The sequence shown here is derived from an EMBL/GenBank/DDBJ whole genome shotgun (WGS) entry which is preliminary data.</text>
</comment>
<gene>
    <name evidence="1" type="ORF">SAE01_12170</name>
</gene>
<dbReference type="Proteomes" id="UP000321513">
    <property type="component" value="Unassembled WGS sequence"/>
</dbReference>
<accession>A0A512B9T7</accession>
<keyword evidence="2" id="KW-1185">Reference proteome</keyword>
<name>A0A512B9T7_9BACT</name>
<reference evidence="1 2" key="1">
    <citation type="submission" date="2019-07" db="EMBL/GenBank/DDBJ databases">
        <title>Whole genome shotgun sequence of Segetibacter aerophilus NBRC 106135.</title>
        <authorList>
            <person name="Hosoyama A."/>
            <person name="Uohara A."/>
            <person name="Ohji S."/>
            <person name="Ichikawa N."/>
        </authorList>
    </citation>
    <scope>NUCLEOTIDE SEQUENCE [LARGE SCALE GENOMIC DNA]</scope>
    <source>
        <strain evidence="1 2">NBRC 106135</strain>
    </source>
</reference>
<evidence type="ECO:0000313" key="2">
    <source>
        <dbReference type="Proteomes" id="UP000321513"/>
    </source>
</evidence>
<protein>
    <submittedName>
        <fullName evidence="1">Uncharacterized protein</fullName>
    </submittedName>
</protein>